<dbReference type="RefSeq" id="WP_119556412.1">
    <property type="nucleotide sequence ID" value="NZ_QXMN01000032.1"/>
</dbReference>
<dbReference type="InterPro" id="IPR051908">
    <property type="entry name" value="Ribosomal_N-acetyltransferase"/>
</dbReference>
<dbReference type="GO" id="GO:1990189">
    <property type="term" value="F:protein N-terminal-serine acetyltransferase activity"/>
    <property type="evidence" value="ECO:0007669"/>
    <property type="project" value="TreeGrafter"/>
</dbReference>
<feature type="domain" description="N-acetyltransferase" evidence="1">
    <location>
        <begin position="14"/>
        <end position="182"/>
    </location>
</feature>
<protein>
    <submittedName>
        <fullName evidence="2">N-acetyltransferase</fullName>
    </submittedName>
</protein>
<organism evidence="2 3">
    <name type="scientific">Acidovorax cavernicola</name>
    <dbReference type="NCBI Taxonomy" id="1675792"/>
    <lineage>
        <taxon>Bacteria</taxon>
        <taxon>Pseudomonadati</taxon>
        <taxon>Pseudomonadota</taxon>
        <taxon>Betaproteobacteria</taxon>
        <taxon>Burkholderiales</taxon>
        <taxon>Comamonadaceae</taxon>
        <taxon>Acidovorax</taxon>
    </lineage>
</organism>
<name>A0A9X8D1Q7_9BURK</name>
<dbReference type="PANTHER" id="PTHR43441">
    <property type="entry name" value="RIBOSOMAL-PROTEIN-SERINE ACETYLTRANSFERASE"/>
    <property type="match status" value="1"/>
</dbReference>
<reference evidence="2 3" key="1">
    <citation type="submission" date="2018-09" db="EMBL/GenBank/DDBJ databases">
        <title>Acidovorax cavernicola nov. sp. isolated from Gruta de las Maravillas (Aracena, Spain).</title>
        <authorList>
            <person name="Jurado V."/>
            <person name="Gutierrez-Patricio S."/>
            <person name="Gonzalez-Pimentel J.L."/>
            <person name="Miller A.Z."/>
            <person name="Laiz L."/>
            <person name="Saiz-Jimenez C."/>
        </authorList>
    </citation>
    <scope>NUCLEOTIDE SEQUENCE [LARGE SCALE GENOMIC DNA]</scope>
    <source>
        <strain evidence="2 3">1011MAR4D40.2</strain>
    </source>
</reference>
<dbReference type="OrthoDB" id="9801656at2"/>
<evidence type="ECO:0000313" key="3">
    <source>
        <dbReference type="Proteomes" id="UP000265619"/>
    </source>
</evidence>
<comment type="caution">
    <text evidence="2">The sequence shown here is derived from an EMBL/GenBank/DDBJ whole genome shotgun (WGS) entry which is preliminary data.</text>
</comment>
<dbReference type="PROSITE" id="PS51186">
    <property type="entry name" value="GNAT"/>
    <property type="match status" value="1"/>
</dbReference>
<dbReference type="GO" id="GO:0008999">
    <property type="term" value="F:protein-N-terminal-alanine acetyltransferase activity"/>
    <property type="evidence" value="ECO:0007669"/>
    <property type="project" value="TreeGrafter"/>
</dbReference>
<dbReference type="Gene3D" id="3.40.630.30">
    <property type="match status" value="1"/>
</dbReference>
<dbReference type="Proteomes" id="UP000265619">
    <property type="component" value="Unassembled WGS sequence"/>
</dbReference>
<gene>
    <name evidence="2" type="ORF">D3H34_22185</name>
</gene>
<evidence type="ECO:0000313" key="2">
    <source>
        <dbReference type="EMBL" id="RIX76434.1"/>
    </source>
</evidence>
<keyword evidence="3" id="KW-1185">Reference proteome</keyword>
<dbReference type="PANTHER" id="PTHR43441:SF11">
    <property type="entry name" value="RIBOSOMAL-PROTEIN-SERINE ACETYLTRANSFERASE"/>
    <property type="match status" value="1"/>
</dbReference>
<proteinExistence type="predicted"/>
<dbReference type="AlphaFoldDB" id="A0A9X8D1Q7"/>
<dbReference type="EMBL" id="QXMN01000032">
    <property type="protein sequence ID" value="RIX76434.1"/>
    <property type="molecule type" value="Genomic_DNA"/>
</dbReference>
<dbReference type="GO" id="GO:0005737">
    <property type="term" value="C:cytoplasm"/>
    <property type="evidence" value="ECO:0007669"/>
    <property type="project" value="TreeGrafter"/>
</dbReference>
<accession>A0A9X8D1Q7</accession>
<evidence type="ECO:0000259" key="1">
    <source>
        <dbReference type="PROSITE" id="PS51186"/>
    </source>
</evidence>
<sequence>MPQPYPSRIETDRLVLRPPRPEDAAALFAAYTQDAQVCRYMVWKPHAALSETQDFVAYCIEGWQRGSALPYVLTRRTADASDEPIGMLEGRVSAHTVNVGYVLARSHWGHGLMPEALRAFARLALSRDEVFRVEASCDVDNRPSARMLEKSGFTLEGRLARHTVHPNLSNEPRSCFLYAVCR</sequence>
<dbReference type="InterPro" id="IPR016181">
    <property type="entry name" value="Acyl_CoA_acyltransferase"/>
</dbReference>
<dbReference type="InterPro" id="IPR000182">
    <property type="entry name" value="GNAT_dom"/>
</dbReference>
<dbReference type="Pfam" id="PF13302">
    <property type="entry name" value="Acetyltransf_3"/>
    <property type="match status" value="1"/>
</dbReference>
<dbReference type="SUPFAM" id="SSF55729">
    <property type="entry name" value="Acyl-CoA N-acyltransferases (Nat)"/>
    <property type="match status" value="1"/>
</dbReference>